<gene>
    <name evidence="6" type="ORF">E3U44_09640</name>
</gene>
<dbReference type="InterPro" id="IPR050477">
    <property type="entry name" value="GrpII_AminoAcid_Decarb"/>
</dbReference>
<dbReference type="OrthoDB" id="9803665at2"/>
<dbReference type="PANTHER" id="PTHR42735:SF4">
    <property type="entry name" value="PYRIDOXAL PHOSPHATE-DEPENDENT DECARBOXYLASE FAMILY PROTEIN"/>
    <property type="match status" value="1"/>
</dbReference>
<keyword evidence="7" id="KW-1185">Reference proteome</keyword>
<evidence type="ECO:0000259" key="5">
    <source>
        <dbReference type="Pfam" id="PF21391"/>
    </source>
</evidence>
<organism evidence="6 7">
    <name type="scientific">Nitrosococcus wardiae</name>
    <dbReference type="NCBI Taxonomy" id="1814290"/>
    <lineage>
        <taxon>Bacteria</taxon>
        <taxon>Pseudomonadati</taxon>
        <taxon>Pseudomonadota</taxon>
        <taxon>Gammaproteobacteria</taxon>
        <taxon>Chromatiales</taxon>
        <taxon>Chromatiaceae</taxon>
        <taxon>Nitrosococcus</taxon>
    </lineage>
</organism>
<feature type="modified residue" description="N6-(pyridoxal phosphate)lysine" evidence="4">
    <location>
        <position position="473"/>
    </location>
</feature>
<dbReference type="InterPro" id="IPR015421">
    <property type="entry name" value="PyrdxlP-dep_Trfase_major"/>
</dbReference>
<dbReference type="EMBL" id="CP038033">
    <property type="protein sequence ID" value="QBQ54742.1"/>
    <property type="molecule type" value="Genomic_DNA"/>
</dbReference>
<keyword evidence="3" id="KW-0456">Lyase</keyword>
<proteinExistence type="predicted"/>
<evidence type="ECO:0000256" key="2">
    <source>
        <dbReference type="ARBA" id="ARBA00022898"/>
    </source>
</evidence>
<dbReference type="Pfam" id="PF00282">
    <property type="entry name" value="Pyridoxal_deC"/>
    <property type="match status" value="1"/>
</dbReference>
<dbReference type="Proteomes" id="UP000294325">
    <property type="component" value="Chromosome"/>
</dbReference>
<dbReference type="InterPro" id="IPR049373">
    <property type="entry name" value="TyrDC_C"/>
</dbReference>
<dbReference type="PROSITE" id="PS00392">
    <property type="entry name" value="DDC_GAD_HDC_YDC"/>
    <property type="match status" value="1"/>
</dbReference>
<dbReference type="Gene3D" id="3.40.640.10">
    <property type="entry name" value="Type I PLP-dependent aspartate aminotransferase-like (Major domain)"/>
    <property type="match status" value="1"/>
</dbReference>
<dbReference type="PANTHER" id="PTHR42735">
    <property type="match status" value="1"/>
</dbReference>
<name>A0A4P7C1J1_9GAMM</name>
<feature type="domain" description="L-tyrosine decarboxylase C-terminal" evidence="5">
    <location>
        <begin position="557"/>
        <end position="664"/>
    </location>
</feature>
<keyword evidence="2 4" id="KW-0663">Pyridoxal phosphate</keyword>
<dbReference type="RefSeq" id="WP_134357934.1">
    <property type="nucleotide sequence ID" value="NZ_CP038033.1"/>
</dbReference>
<accession>A0A4P7C1J1</accession>
<dbReference type="GO" id="GO:0019752">
    <property type="term" value="P:carboxylic acid metabolic process"/>
    <property type="evidence" value="ECO:0007669"/>
    <property type="project" value="InterPro"/>
</dbReference>
<sequence>MKESSRRKKLSQTGSSRLFRYLIPEEIASLLPQYGSFKEPYLAWLSEQNTETTPIDIKALFLGPKAENGELAEKMLLQVFRDYIFWRRNFHPEDFSAIQPEEQTSAEYQRLVARFQRELFMLLGELKADIPFYSPRYIGHMVADISLPAMVGYLATMLYNPNNVSWEASPITTLIEVEVGRELAKMLGFGSTPQELSRTWGHITSGGTVGNLEALWVAKALKFLPIAVRFAAAELNVTGLMASRTRIPLESMGAWDLVNLTPTETLDLKDQFIAAYRGAHPELEPQEAVAEAVQQLKAHTILTLGDQAFFSRLTGGDSLNTPVIFASQTMHYSLQKGAGVVGIGGGQVIPIPVDKYYRMDRGLLRRALYEALDTQRPVIMVIGVVGSTEEGAVDPMYELVSLREEMAEQGLSFFLHCDGAYGGYMAACFRRPSGELRSLAEMQKEYDGWPTSEVHQSFAALGAVDSITVDPHKLGYVPYPAGAVIFRDGRSKELIAQEAAYALGGRAGHPNEIHLGKFILEGSKPGAAAAAVFLSHRVVPPDQRGYGKLLGHTAQIARRFYHHLLLLAQSIQADFIVTPLVLPDTNIVDYCFNLANNDRLDIMNRFSQKLYQEFSIHPESPVQTRSFIVSHTEFSYANYNPEILKLFLEQKLGIKGDYFVSSKELKQRRSEGWVGCDDEIMVFRTTLMNLFTLEKAWGSKDYIDSFLEEIPGLLYKVQAAIET</sequence>
<dbReference type="AlphaFoldDB" id="A0A4P7C1J1"/>
<dbReference type="SUPFAM" id="SSF53383">
    <property type="entry name" value="PLP-dependent transferases"/>
    <property type="match status" value="1"/>
</dbReference>
<dbReference type="InterPro" id="IPR002129">
    <property type="entry name" value="PyrdxlP-dep_de-COase"/>
</dbReference>
<dbReference type="InterPro" id="IPR015424">
    <property type="entry name" value="PyrdxlP-dep_Trfase"/>
</dbReference>
<dbReference type="Pfam" id="PF21391">
    <property type="entry name" value="tyr_de_CO2_C"/>
    <property type="match status" value="1"/>
</dbReference>
<reference evidence="6 7" key="1">
    <citation type="submission" date="2019-03" db="EMBL/GenBank/DDBJ databases">
        <title>The genome sequence of Nitrosococcus wardiae strain D1FHST reveals the archetypal metabolic capacity of ammonia-oxidizing Gammaproteobacteria.</title>
        <authorList>
            <person name="Wang L."/>
            <person name="Lim C.K."/>
            <person name="Hanson T.E."/>
            <person name="Dang H."/>
            <person name="Klotz M.G."/>
        </authorList>
    </citation>
    <scope>NUCLEOTIDE SEQUENCE [LARGE SCALE GENOMIC DNA]</scope>
    <source>
        <strain evidence="6 7">D1FHS</strain>
    </source>
</reference>
<dbReference type="GO" id="GO:0016831">
    <property type="term" value="F:carboxy-lyase activity"/>
    <property type="evidence" value="ECO:0007669"/>
    <property type="project" value="InterPro"/>
</dbReference>
<dbReference type="KEGG" id="nwr:E3U44_09640"/>
<dbReference type="InterPro" id="IPR021115">
    <property type="entry name" value="Pyridoxal-P_BS"/>
</dbReference>
<evidence type="ECO:0000256" key="4">
    <source>
        <dbReference type="PIRSR" id="PIRSR602129-50"/>
    </source>
</evidence>
<comment type="cofactor">
    <cofactor evidence="1 4">
        <name>pyridoxal 5'-phosphate</name>
        <dbReference type="ChEBI" id="CHEBI:597326"/>
    </cofactor>
</comment>
<protein>
    <recommendedName>
        <fullName evidence="5">L-tyrosine decarboxylase C-terminal domain-containing protein</fullName>
    </recommendedName>
</protein>
<evidence type="ECO:0000313" key="6">
    <source>
        <dbReference type="EMBL" id="QBQ54742.1"/>
    </source>
</evidence>
<evidence type="ECO:0000313" key="7">
    <source>
        <dbReference type="Proteomes" id="UP000294325"/>
    </source>
</evidence>
<dbReference type="GO" id="GO:0030170">
    <property type="term" value="F:pyridoxal phosphate binding"/>
    <property type="evidence" value="ECO:0007669"/>
    <property type="project" value="InterPro"/>
</dbReference>
<evidence type="ECO:0000256" key="3">
    <source>
        <dbReference type="ARBA" id="ARBA00023239"/>
    </source>
</evidence>
<evidence type="ECO:0000256" key="1">
    <source>
        <dbReference type="ARBA" id="ARBA00001933"/>
    </source>
</evidence>